<keyword evidence="3" id="KW-1185">Reference proteome</keyword>
<feature type="compositionally biased region" description="Basic residues" evidence="1">
    <location>
        <begin position="21"/>
        <end position="40"/>
    </location>
</feature>
<dbReference type="Pfam" id="PF08208">
    <property type="entry name" value="RNA_polI_A34"/>
    <property type="match status" value="1"/>
</dbReference>
<feature type="region of interest" description="Disordered" evidence="1">
    <location>
        <begin position="172"/>
        <end position="293"/>
    </location>
</feature>
<dbReference type="Gene3D" id="6.20.250.70">
    <property type="match status" value="1"/>
</dbReference>
<organism evidence="2 3">
    <name type="scientific">Candolleomyces eurysporus</name>
    <dbReference type="NCBI Taxonomy" id="2828524"/>
    <lineage>
        <taxon>Eukaryota</taxon>
        <taxon>Fungi</taxon>
        <taxon>Dikarya</taxon>
        <taxon>Basidiomycota</taxon>
        <taxon>Agaricomycotina</taxon>
        <taxon>Agaricomycetes</taxon>
        <taxon>Agaricomycetidae</taxon>
        <taxon>Agaricales</taxon>
        <taxon>Agaricineae</taxon>
        <taxon>Psathyrellaceae</taxon>
        <taxon>Candolleomyces</taxon>
    </lineage>
</organism>
<evidence type="ECO:0000313" key="2">
    <source>
        <dbReference type="EMBL" id="KAJ2927107.1"/>
    </source>
</evidence>
<dbReference type="EMBL" id="JANBPK010001038">
    <property type="protein sequence ID" value="KAJ2927107.1"/>
    <property type="molecule type" value="Genomic_DNA"/>
</dbReference>
<comment type="caution">
    <text evidence="2">The sequence shown here is derived from an EMBL/GenBank/DDBJ whole genome shotgun (WGS) entry which is preliminary data.</text>
</comment>
<feature type="region of interest" description="Disordered" evidence="1">
    <location>
        <begin position="1"/>
        <end position="65"/>
    </location>
</feature>
<evidence type="ECO:0000256" key="1">
    <source>
        <dbReference type="SAM" id="MobiDB-lite"/>
    </source>
</evidence>
<protein>
    <submittedName>
        <fullName evidence="2">Uncharacterized protein</fullName>
    </submittedName>
</protein>
<feature type="compositionally biased region" description="Polar residues" evidence="1">
    <location>
        <begin position="184"/>
        <end position="195"/>
    </location>
</feature>
<evidence type="ECO:0000313" key="3">
    <source>
        <dbReference type="Proteomes" id="UP001140091"/>
    </source>
</evidence>
<dbReference type="AlphaFoldDB" id="A0A9W8J2M8"/>
<gene>
    <name evidence="2" type="ORF">H1R20_g9993</name>
</gene>
<name>A0A9W8J2M8_9AGAR</name>
<reference evidence="2" key="1">
    <citation type="submission" date="2022-06" db="EMBL/GenBank/DDBJ databases">
        <title>Genome Sequence of Candolleomyces eurysporus.</title>
        <authorList>
            <person name="Buettner E."/>
        </authorList>
    </citation>
    <scope>NUCLEOTIDE SEQUENCE</scope>
    <source>
        <strain evidence="2">VTCC 930004</strain>
    </source>
</reference>
<feature type="compositionally biased region" description="Acidic residues" evidence="1">
    <location>
        <begin position="228"/>
        <end position="241"/>
    </location>
</feature>
<sequence length="293" mass="31905">MSDSEGSSGSSSSRSPSPVTKPRKQLKKTKDKSGTKHGHNGKNEGVDPNWDFKPPPGRVELEAGEYEGGELDWDALNDNEDLEVWVIRTPDAIKAKYLDGLKLEGLASSKSLVVGNLKRKTADFDVWSVGEEDADGVVGEEIRQLSCLVPRKKKGKLYQVPRGIARRLVLSAGPAKPQAPSEESLPSKNSNTGKYQNPARHSYPDELLTHSFAPYGSHTTVGAQPQPEDVDMDEPEQEELEPPPPAQPRRDPEVEAPKQKEKKSSSKGKKRKGEGEDAAAPAPKKSKKSKSLA</sequence>
<feature type="compositionally biased region" description="Basic and acidic residues" evidence="1">
    <location>
        <begin position="248"/>
        <end position="264"/>
    </location>
</feature>
<dbReference type="GO" id="GO:0006360">
    <property type="term" value="P:transcription by RNA polymerase I"/>
    <property type="evidence" value="ECO:0007669"/>
    <property type="project" value="InterPro"/>
</dbReference>
<accession>A0A9W8J2M8</accession>
<dbReference type="Proteomes" id="UP001140091">
    <property type="component" value="Unassembled WGS sequence"/>
</dbReference>
<proteinExistence type="predicted"/>
<dbReference type="OrthoDB" id="76224at2759"/>
<dbReference type="InterPro" id="IPR013240">
    <property type="entry name" value="DNA-dir_RNA_pol1_su_RPA34"/>
</dbReference>
<feature type="compositionally biased region" description="Low complexity" evidence="1">
    <location>
        <begin position="1"/>
        <end position="18"/>
    </location>
</feature>
<feature type="non-terminal residue" evidence="2">
    <location>
        <position position="1"/>
    </location>
</feature>
<feature type="compositionally biased region" description="Basic residues" evidence="1">
    <location>
        <begin position="284"/>
        <end position="293"/>
    </location>
</feature>